<dbReference type="GO" id="GO:0005886">
    <property type="term" value="C:plasma membrane"/>
    <property type="evidence" value="ECO:0007669"/>
    <property type="project" value="UniProtKB-SubCell"/>
</dbReference>
<accession>A0A845UFG0</accession>
<organism evidence="9">
    <name type="scientific">Acidithiobacillus ferrianus</name>
    <dbReference type="NCBI Taxonomy" id="2678518"/>
    <lineage>
        <taxon>Bacteria</taxon>
        <taxon>Pseudomonadati</taxon>
        <taxon>Pseudomonadota</taxon>
        <taxon>Acidithiobacillia</taxon>
        <taxon>Acidithiobacillales</taxon>
        <taxon>Acidithiobacillaceae</taxon>
        <taxon>Acidithiobacillus</taxon>
    </lineage>
</organism>
<gene>
    <name evidence="9" type="ORF">GL267_08145</name>
</gene>
<evidence type="ECO:0000256" key="8">
    <source>
        <dbReference type="SAM" id="Phobius"/>
    </source>
</evidence>
<comment type="caution">
    <text evidence="9">The sequence shown here is derived from an EMBL/GenBank/DDBJ whole genome shotgun (WGS) entry which is preliminary data.</text>
</comment>
<sequence>MARRYFAQKKGRVEIIPMIDIMLFLLVFFIMITLRMIPDKGLNLQLPTASQAQQLPRPHYTINIDKDGSVQVKGHHYDLTGLQKMLASDGDPGKTQITIAADKGVPFQDFIHVMDRCQRAGVSDIGIAAKSGTG</sequence>
<proteinExistence type="inferred from homology"/>
<dbReference type="PANTHER" id="PTHR30558">
    <property type="entry name" value="EXBD MEMBRANE COMPONENT OF PMF-DRIVEN MACROMOLECULE IMPORT SYSTEM"/>
    <property type="match status" value="1"/>
</dbReference>
<dbReference type="GO" id="GO:0022857">
    <property type="term" value="F:transmembrane transporter activity"/>
    <property type="evidence" value="ECO:0007669"/>
    <property type="project" value="InterPro"/>
</dbReference>
<dbReference type="PANTHER" id="PTHR30558:SF3">
    <property type="entry name" value="BIOPOLYMER TRANSPORT PROTEIN EXBD-RELATED"/>
    <property type="match status" value="1"/>
</dbReference>
<dbReference type="AlphaFoldDB" id="A0A845UFG0"/>
<keyword evidence="4 7" id="KW-0812">Transmembrane</keyword>
<keyword evidence="3" id="KW-1003">Cell membrane</keyword>
<evidence type="ECO:0000256" key="4">
    <source>
        <dbReference type="ARBA" id="ARBA00022692"/>
    </source>
</evidence>
<keyword evidence="6 8" id="KW-0472">Membrane</keyword>
<name>A0A845UFG0_9PROT</name>
<keyword evidence="7" id="KW-0813">Transport</keyword>
<dbReference type="RefSeq" id="WP_163097829.1">
    <property type="nucleotide sequence ID" value="NZ_CP127523.1"/>
</dbReference>
<reference evidence="9" key="1">
    <citation type="submission" date="2019-11" db="EMBL/GenBank/DDBJ databases">
        <title>Acidithiobacillus ferrianus sp. nov.: a facultatively anaerobic and extremely acidophilic chemolithoautotroph.</title>
        <authorList>
            <person name="Norris P.R."/>
            <person name="Falagan C."/>
            <person name="Moya-Beltran A."/>
            <person name="Castro M."/>
            <person name="Quatrini R."/>
            <person name="Johnson D.B."/>
        </authorList>
    </citation>
    <scope>NUCLEOTIDE SEQUENCE [LARGE SCALE GENOMIC DNA]</scope>
    <source>
        <strain evidence="9">MG</strain>
    </source>
</reference>
<evidence type="ECO:0000256" key="3">
    <source>
        <dbReference type="ARBA" id="ARBA00022475"/>
    </source>
</evidence>
<keyword evidence="5 8" id="KW-1133">Transmembrane helix</keyword>
<dbReference type="InterPro" id="IPR003400">
    <property type="entry name" value="ExbD"/>
</dbReference>
<evidence type="ECO:0000256" key="2">
    <source>
        <dbReference type="ARBA" id="ARBA00005811"/>
    </source>
</evidence>
<dbReference type="GO" id="GO:0015031">
    <property type="term" value="P:protein transport"/>
    <property type="evidence" value="ECO:0007669"/>
    <property type="project" value="UniProtKB-KW"/>
</dbReference>
<evidence type="ECO:0000256" key="1">
    <source>
        <dbReference type="ARBA" id="ARBA00004162"/>
    </source>
</evidence>
<feature type="transmembrane region" description="Helical" evidence="8">
    <location>
        <begin position="21"/>
        <end position="38"/>
    </location>
</feature>
<comment type="subcellular location">
    <subcellularLocation>
        <location evidence="1">Cell membrane</location>
        <topology evidence="1">Single-pass membrane protein</topology>
    </subcellularLocation>
    <subcellularLocation>
        <location evidence="7">Cell membrane</location>
        <topology evidence="7">Single-pass type II membrane protein</topology>
    </subcellularLocation>
</comment>
<evidence type="ECO:0000256" key="7">
    <source>
        <dbReference type="RuleBase" id="RU003879"/>
    </source>
</evidence>
<evidence type="ECO:0000313" key="9">
    <source>
        <dbReference type="EMBL" id="NDU42614.1"/>
    </source>
</evidence>
<evidence type="ECO:0000256" key="5">
    <source>
        <dbReference type="ARBA" id="ARBA00022989"/>
    </source>
</evidence>
<dbReference type="Pfam" id="PF02472">
    <property type="entry name" value="ExbD"/>
    <property type="match status" value="1"/>
</dbReference>
<comment type="similarity">
    <text evidence="2 7">Belongs to the ExbD/TolR family.</text>
</comment>
<dbReference type="EMBL" id="WNJL01000030">
    <property type="protein sequence ID" value="NDU42614.1"/>
    <property type="molecule type" value="Genomic_DNA"/>
</dbReference>
<keyword evidence="7" id="KW-0653">Protein transport</keyword>
<evidence type="ECO:0000256" key="6">
    <source>
        <dbReference type="ARBA" id="ARBA00023136"/>
    </source>
</evidence>
<protein>
    <submittedName>
        <fullName evidence="9">Biopolymer transporter ExbD</fullName>
    </submittedName>
</protein>
<dbReference type="Gene3D" id="3.30.420.270">
    <property type="match status" value="1"/>
</dbReference>